<accession>A0ABR7WUP6</accession>
<name>A0ABR7WUP6_9SPHI</name>
<evidence type="ECO:0000313" key="3">
    <source>
        <dbReference type="Proteomes" id="UP000606600"/>
    </source>
</evidence>
<keyword evidence="3" id="KW-1185">Reference proteome</keyword>
<gene>
    <name evidence="2" type="ORF">IDJ77_19655</name>
</gene>
<feature type="signal peptide" evidence="1">
    <location>
        <begin position="1"/>
        <end position="18"/>
    </location>
</feature>
<comment type="caution">
    <text evidence="2">The sequence shown here is derived from an EMBL/GenBank/DDBJ whole genome shotgun (WGS) entry which is preliminary data.</text>
</comment>
<feature type="chain" id="PRO_5045085860" description="Lipoprotein SmpA/OmlA domain-containing protein" evidence="1">
    <location>
        <begin position="19"/>
        <end position="156"/>
    </location>
</feature>
<dbReference type="EMBL" id="JACWMY010000010">
    <property type="protein sequence ID" value="MBD1366039.1"/>
    <property type="molecule type" value="Genomic_DNA"/>
</dbReference>
<dbReference type="RefSeq" id="WP_191190696.1">
    <property type="nucleotide sequence ID" value="NZ_JACWMY010000010.1"/>
</dbReference>
<evidence type="ECO:0000256" key="1">
    <source>
        <dbReference type="SAM" id="SignalP"/>
    </source>
</evidence>
<reference evidence="2 3" key="1">
    <citation type="submission" date="2020-09" db="EMBL/GenBank/DDBJ databases">
        <title>Novel species of Mucilaginibacter isolated from a glacier on the Tibetan Plateau.</title>
        <authorList>
            <person name="Liu Q."/>
            <person name="Xin Y.-H."/>
        </authorList>
    </citation>
    <scope>NUCLEOTIDE SEQUENCE [LARGE SCALE GENOMIC DNA]</scope>
    <source>
        <strain evidence="2 3">ZT4R22</strain>
    </source>
</reference>
<keyword evidence="1" id="KW-0732">Signal</keyword>
<proteinExistence type="predicted"/>
<dbReference type="Proteomes" id="UP000606600">
    <property type="component" value="Unassembled WGS sequence"/>
</dbReference>
<organism evidence="2 3">
    <name type="scientific">Mucilaginibacter pankratovii</name>
    <dbReference type="NCBI Taxonomy" id="2772110"/>
    <lineage>
        <taxon>Bacteria</taxon>
        <taxon>Pseudomonadati</taxon>
        <taxon>Bacteroidota</taxon>
        <taxon>Sphingobacteriia</taxon>
        <taxon>Sphingobacteriales</taxon>
        <taxon>Sphingobacteriaceae</taxon>
        <taxon>Mucilaginibacter</taxon>
    </lineage>
</organism>
<protein>
    <recommendedName>
        <fullName evidence="4">Lipoprotein SmpA/OmlA domain-containing protein</fullName>
    </recommendedName>
</protein>
<evidence type="ECO:0008006" key="4">
    <source>
        <dbReference type="Google" id="ProtNLM"/>
    </source>
</evidence>
<sequence length="156" mass="18053">MKKTLIIIITVLASLLNAKSQTLFTPADLMRFHQVPDSTINETLVGKGYRMTSAQEESGGKIYTWEFQTRSVDEVADFYLLKATSPKNKSLRYWIMNIFFYKEFMDNLVKEGYKFTGIGIIEKESYFVFKNGDKQLLVSVKKITGKNDDYFEILIN</sequence>
<evidence type="ECO:0000313" key="2">
    <source>
        <dbReference type="EMBL" id="MBD1366039.1"/>
    </source>
</evidence>